<gene>
    <name evidence="15" type="ORF">JCM19237_4111</name>
</gene>
<evidence type="ECO:0000256" key="10">
    <source>
        <dbReference type="ARBA" id="ARBA00023014"/>
    </source>
</evidence>
<evidence type="ECO:0000259" key="13">
    <source>
        <dbReference type="Pfam" id="PF04324"/>
    </source>
</evidence>
<dbReference type="EC" id="1.7.1.4" evidence="15"/>
<evidence type="ECO:0000259" key="14">
    <source>
        <dbReference type="Pfam" id="PF18267"/>
    </source>
</evidence>
<comment type="cofactor">
    <cofactor evidence="12">
        <name>[2Fe-2S] cluster</name>
        <dbReference type="ChEBI" id="CHEBI:190135"/>
    </cofactor>
</comment>
<keyword evidence="11" id="KW-0534">Nitrate assimilation</keyword>
<dbReference type="InterPro" id="IPR041575">
    <property type="entry name" value="Rubredoxin_C"/>
</dbReference>
<evidence type="ECO:0000256" key="6">
    <source>
        <dbReference type="ARBA" id="ARBA00022723"/>
    </source>
</evidence>
<keyword evidence="9" id="KW-0408">Iron</keyword>
<evidence type="ECO:0000313" key="16">
    <source>
        <dbReference type="Proteomes" id="UP000029227"/>
    </source>
</evidence>
<evidence type="ECO:0000256" key="8">
    <source>
        <dbReference type="ARBA" id="ARBA00023002"/>
    </source>
</evidence>
<organism evidence="15 16">
    <name type="scientific">Photobacterium aphoticum</name>
    <dbReference type="NCBI Taxonomy" id="754436"/>
    <lineage>
        <taxon>Bacteria</taxon>
        <taxon>Pseudomonadati</taxon>
        <taxon>Pseudomonadota</taxon>
        <taxon>Gammaproteobacteria</taxon>
        <taxon>Vibrionales</taxon>
        <taxon>Vibrionaceae</taxon>
        <taxon>Photobacterium</taxon>
    </lineage>
</organism>
<dbReference type="InterPro" id="IPR007419">
    <property type="entry name" value="BFD-like_2Fe2S-bd_dom"/>
</dbReference>
<keyword evidence="5" id="KW-0001">2Fe-2S</keyword>
<evidence type="ECO:0000256" key="7">
    <source>
        <dbReference type="ARBA" id="ARBA00022827"/>
    </source>
</evidence>
<dbReference type="GO" id="GO:0008942">
    <property type="term" value="F:nitrite reductase [NAD(P)H] activity"/>
    <property type="evidence" value="ECO:0007669"/>
    <property type="project" value="UniProtKB-EC"/>
</dbReference>
<feature type="domain" description="BFD-like [2Fe-2S]-binding" evidence="13">
    <location>
        <begin position="106"/>
        <end position="153"/>
    </location>
</feature>
<evidence type="ECO:0000256" key="3">
    <source>
        <dbReference type="ARBA" id="ARBA00022617"/>
    </source>
</evidence>
<dbReference type="EMBL" id="BBMN01000005">
    <property type="protein sequence ID" value="GAL04745.1"/>
    <property type="molecule type" value="Genomic_DNA"/>
</dbReference>
<dbReference type="CDD" id="cd19944">
    <property type="entry name" value="NirB_Fer2_BFD-like_2"/>
    <property type="match status" value="1"/>
</dbReference>
<evidence type="ECO:0000256" key="12">
    <source>
        <dbReference type="ARBA" id="ARBA00034078"/>
    </source>
</evidence>
<evidence type="ECO:0000313" key="15">
    <source>
        <dbReference type="EMBL" id="GAL04745.1"/>
    </source>
</evidence>
<dbReference type="Pfam" id="PF18267">
    <property type="entry name" value="Rubredoxin_C"/>
    <property type="match status" value="1"/>
</dbReference>
<comment type="caution">
    <text evidence="15">The sequence shown here is derived from an EMBL/GenBank/DDBJ whole genome shotgun (WGS) entry which is preliminary data.</text>
</comment>
<dbReference type="PANTHER" id="PTHR43809">
    <property type="entry name" value="NITRITE REDUCTASE (NADH) LARGE SUBUNIT"/>
    <property type="match status" value="1"/>
</dbReference>
<dbReference type="eggNOG" id="COG1251">
    <property type="taxonomic scope" value="Bacteria"/>
</dbReference>
<evidence type="ECO:0000256" key="9">
    <source>
        <dbReference type="ARBA" id="ARBA00023004"/>
    </source>
</evidence>
<comment type="cofactor">
    <cofactor evidence="1">
        <name>[4Fe-4S] cluster</name>
        <dbReference type="ChEBI" id="CHEBI:49883"/>
    </cofactor>
</comment>
<comment type="cofactor">
    <cofactor evidence="2">
        <name>FAD</name>
        <dbReference type="ChEBI" id="CHEBI:57692"/>
    </cofactor>
</comment>
<dbReference type="FunFam" id="1.10.10.1100:FF:000002">
    <property type="entry name" value="Nitrite reductase large subunit"/>
    <property type="match status" value="1"/>
</dbReference>
<dbReference type="Gene3D" id="3.30.390.30">
    <property type="match status" value="1"/>
</dbReference>
<dbReference type="GO" id="GO:0051537">
    <property type="term" value="F:2 iron, 2 sulfur cluster binding"/>
    <property type="evidence" value="ECO:0007669"/>
    <property type="project" value="UniProtKB-KW"/>
</dbReference>
<feature type="domain" description="NADH-rubredoxin oxidoreductase C-terminal" evidence="14">
    <location>
        <begin position="2"/>
        <end position="66"/>
    </location>
</feature>
<evidence type="ECO:0000256" key="11">
    <source>
        <dbReference type="ARBA" id="ARBA00023063"/>
    </source>
</evidence>
<keyword evidence="7" id="KW-0274">FAD</keyword>
<keyword evidence="3" id="KW-0349">Heme</keyword>
<evidence type="ECO:0000256" key="1">
    <source>
        <dbReference type="ARBA" id="ARBA00001966"/>
    </source>
</evidence>
<keyword evidence="6" id="KW-0479">Metal-binding</keyword>
<dbReference type="Proteomes" id="UP000029227">
    <property type="component" value="Unassembled WGS sequence"/>
</dbReference>
<keyword evidence="8 15" id="KW-0560">Oxidoreductase</keyword>
<evidence type="ECO:0000256" key="4">
    <source>
        <dbReference type="ARBA" id="ARBA00022630"/>
    </source>
</evidence>
<dbReference type="GO" id="GO:0042128">
    <property type="term" value="P:nitrate assimilation"/>
    <property type="evidence" value="ECO:0007669"/>
    <property type="project" value="UniProtKB-KW"/>
</dbReference>
<evidence type="ECO:0000256" key="5">
    <source>
        <dbReference type="ARBA" id="ARBA00022714"/>
    </source>
</evidence>
<reference evidence="15 16" key="1">
    <citation type="journal article" date="2014" name="Genome Announc.">
        <title>Draft Genome Sequences of Two Vibrionaceae Species, Vibrio ponticus C121 and Photobacterium aphoticum C119, Isolated as Coral Reef Microbiota.</title>
        <authorList>
            <person name="Al-saari N."/>
            <person name="Meirelles P.M."/>
            <person name="Mino S."/>
            <person name="Suda W."/>
            <person name="Oshima K."/>
            <person name="Hattori M."/>
            <person name="Ohkuma M."/>
            <person name="Thompson F.L."/>
            <person name="Gomez-Gil B."/>
            <person name="Sawabe T."/>
            <person name="Sawabe T."/>
        </authorList>
    </citation>
    <scope>NUCLEOTIDE SEQUENCE [LARGE SCALE GENOMIC DNA]</scope>
    <source>
        <strain evidence="15 16">JCM 19237</strain>
    </source>
</reference>
<dbReference type="PANTHER" id="PTHR43809:SF1">
    <property type="entry name" value="NITRITE REDUCTASE (NADH) LARGE SUBUNIT"/>
    <property type="match status" value="1"/>
</dbReference>
<dbReference type="InterPro" id="IPR052034">
    <property type="entry name" value="NasD-like"/>
</dbReference>
<dbReference type="STRING" id="754436.JCM19237_4111"/>
<keyword evidence="4" id="KW-0285">Flavoprotein</keyword>
<dbReference type="Pfam" id="PF04324">
    <property type="entry name" value="Fer2_BFD"/>
    <property type="match status" value="1"/>
</dbReference>
<dbReference type="AlphaFoldDB" id="A0A090QNJ7"/>
<sequence length="301" mass="32834">MSTKLKLLGVDVASIGEVHGQTPSAQTFTYSDDIEQVYKRLILSPDGEKILGAVLVGDASAYEQLLQIKRNDLPLPENPAVLMLPQWADDANSAAGTDVLPASAQVCSCYDVKKGDIEQAVVSGCRTMADIKAETQASTGCGGCAALTQQILNAALEAQGETVNHHLCEHFHYTRQELADIIRITRIKTFGELIEQHGNGLGCDICKPAVGSMLASFWNDYVLDDAHRELQDTNDIFLGNMQKTAPIRWCLVSRGAKSPLTNSWCWGRWRKTLTCTPKSPVASALTYLARNCMSCRRFGNA</sequence>
<evidence type="ECO:0000256" key="2">
    <source>
        <dbReference type="ARBA" id="ARBA00001974"/>
    </source>
</evidence>
<accession>A0A090QNJ7</accession>
<dbReference type="InterPro" id="IPR016156">
    <property type="entry name" value="FAD/NAD-linked_Rdtase_dimer_sf"/>
</dbReference>
<dbReference type="GO" id="GO:0046872">
    <property type="term" value="F:metal ion binding"/>
    <property type="evidence" value="ECO:0007669"/>
    <property type="project" value="UniProtKB-KW"/>
</dbReference>
<dbReference type="Gene3D" id="1.10.10.1100">
    <property type="entry name" value="BFD-like [2Fe-2S]-binding domain"/>
    <property type="match status" value="1"/>
</dbReference>
<protein>
    <submittedName>
        <fullName evidence="15">Nitrite reductase [NAD(P)H] large subunit</fullName>
        <ecNumber evidence="15">1.7.1.4</ecNumber>
    </submittedName>
</protein>
<dbReference type="InterPro" id="IPR041854">
    <property type="entry name" value="BFD-like_2Fe2S-bd_dom_sf"/>
</dbReference>
<proteinExistence type="predicted"/>
<name>A0A090QNJ7_9GAMM</name>
<keyword evidence="10" id="KW-0411">Iron-sulfur</keyword>